<comment type="caution">
    <text evidence="8">The sequence shown here is derived from an EMBL/GenBank/DDBJ whole genome shotgun (WGS) entry which is preliminary data.</text>
</comment>
<keyword evidence="9" id="KW-1185">Reference proteome</keyword>
<evidence type="ECO:0000256" key="4">
    <source>
        <dbReference type="RuleBase" id="RU003719"/>
    </source>
</evidence>
<feature type="domain" description="D-isomer specific 2-hydroxyacid dehydrogenase catalytic" evidence="6">
    <location>
        <begin position="65"/>
        <end position="339"/>
    </location>
</feature>
<dbReference type="InterPro" id="IPR006139">
    <property type="entry name" value="D-isomer_2_OHA_DH_cat_dom"/>
</dbReference>
<gene>
    <name evidence="8" type="ORF">ACRE_083800</name>
</gene>
<dbReference type="AlphaFoldDB" id="A0A086SUY5"/>
<keyword evidence="2 4" id="KW-0560">Oxidoreductase</keyword>
<reference evidence="9" key="1">
    <citation type="journal article" date="2014" name="Genome Announc.">
        <title>Genome sequence and annotation of Acremonium chrysogenum, producer of the beta-lactam antibiotic cephalosporin C.</title>
        <authorList>
            <person name="Terfehr D."/>
            <person name="Dahlmann T.A."/>
            <person name="Specht T."/>
            <person name="Zadra I."/>
            <person name="Kuernsteiner H."/>
            <person name="Kueck U."/>
        </authorList>
    </citation>
    <scope>NUCLEOTIDE SEQUENCE [LARGE SCALE GENOMIC DNA]</scope>
    <source>
        <strain evidence="9">ATCC 11550 / CBS 779.69 / DSM 880 / IAM 14645 / JCM 23072 / IMI 49137</strain>
    </source>
</reference>
<proteinExistence type="inferred from homology"/>
<organism evidence="8 9">
    <name type="scientific">Hapsidospora chrysogenum (strain ATCC 11550 / CBS 779.69 / DSM 880 / IAM 14645 / JCM 23072 / IMI 49137)</name>
    <name type="common">Acremonium chrysogenum</name>
    <dbReference type="NCBI Taxonomy" id="857340"/>
    <lineage>
        <taxon>Eukaryota</taxon>
        <taxon>Fungi</taxon>
        <taxon>Dikarya</taxon>
        <taxon>Ascomycota</taxon>
        <taxon>Pezizomycotina</taxon>
        <taxon>Sordariomycetes</taxon>
        <taxon>Hypocreomycetidae</taxon>
        <taxon>Hypocreales</taxon>
        <taxon>Bionectriaceae</taxon>
        <taxon>Hapsidospora</taxon>
    </lineage>
</organism>
<dbReference type="Pfam" id="PF02826">
    <property type="entry name" value="2-Hacid_dh_C"/>
    <property type="match status" value="1"/>
</dbReference>
<dbReference type="InterPro" id="IPR050223">
    <property type="entry name" value="D-isomer_2-hydroxyacid_DH"/>
</dbReference>
<dbReference type="SUPFAM" id="SSF52283">
    <property type="entry name" value="Formate/glycerate dehydrogenase catalytic domain-like"/>
    <property type="match status" value="1"/>
</dbReference>
<evidence type="ECO:0000256" key="3">
    <source>
        <dbReference type="ARBA" id="ARBA00023027"/>
    </source>
</evidence>
<dbReference type="InterPro" id="IPR036291">
    <property type="entry name" value="NAD(P)-bd_dom_sf"/>
</dbReference>
<evidence type="ECO:0000256" key="5">
    <source>
        <dbReference type="SAM" id="SignalP"/>
    </source>
</evidence>
<evidence type="ECO:0000313" key="8">
    <source>
        <dbReference type="EMBL" id="KFH40917.1"/>
    </source>
</evidence>
<dbReference type="Pfam" id="PF00389">
    <property type="entry name" value="2-Hacid_dh"/>
    <property type="match status" value="1"/>
</dbReference>
<dbReference type="InterPro" id="IPR006140">
    <property type="entry name" value="D-isomer_DH_NAD-bd"/>
</dbReference>
<name>A0A086SUY5_HAPC1</name>
<keyword evidence="3" id="KW-0520">NAD</keyword>
<evidence type="ECO:0000313" key="9">
    <source>
        <dbReference type="Proteomes" id="UP000029964"/>
    </source>
</evidence>
<sequence length="346" mass="37524">MGLSGAVLLLGNLHFVDPEWAGLANSPGVEKLKEYRSGSREDFIARLDGGEYDDVVALYRSNESTNVTGPFDEELVGHLPKSLRYVCHNGAGYDNIDVGACTKAALTQEKGIQVSSTPKAVDNATADTAIFLMLGALRLANIPLTVLREGRWGTAKLPMARDPQGKTLGILGMGSIGRNLAAKARAFGMSVQYHNRSRLPASLEQEAADAVYVDWDTLLATSDVLSLNLSLTRATEHIIGREQLARMKKGVTIVNTARGKLIDEEALVEALDDGDRIWSVGLDVFENEPAVHPGLIANPRVFLLPHIGTMTHETRKSMELLVIDNIKSALAEGRLLTRVKEQDGMD</sequence>
<comment type="similarity">
    <text evidence="1 4">Belongs to the D-isomer specific 2-hydroxyacid dehydrogenase family.</text>
</comment>
<dbReference type="PANTHER" id="PTHR10996:SF257">
    <property type="entry name" value="GLYOXYLATE REDUCTASE 1"/>
    <property type="match status" value="1"/>
</dbReference>
<evidence type="ECO:0000256" key="1">
    <source>
        <dbReference type="ARBA" id="ARBA00005854"/>
    </source>
</evidence>
<feature type="chain" id="PRO_5001815055" evidence="5">
    <location>
        <begin position="19"/>
        <end position="346"/>
    </location>
</feature>
<dbReference type="GO" id="GO:0030267">
    <property type="term" value="F:glyoxylate reductase (NADPH) activity"/>
    <property type="evidence" value="ECO:0007669"/>
    <property type="project" value="TreeGrafter"/>
</dbReference>
<feature type="signal peptide" evidence="5">
    <location>
        <begin position="1"/>
        <end position="18"/>
    </location>
</feature>
<evidence type="ECO:0000259" key="7">
    <source>
        <dbReference type="Pfam" id="PF02826"/>
    </source>
</evidence>
<dbReference type="EMBL" id="JPKY01000157">
    <property type="protein sequence ID" value="KFH40917.1"/>
    <property type="molecule type" value="Genomic_DNA"/>
</dbReference>
<keyword evidence="5" id="KW-0732">Signal</keyword>
<evidence type="ECO:0000256" key="2">
    <source>
        <dbReference type="ARBA" id="ARBA00023002"/>
    </source>
</evidence>
<protein>
    <submittedName>
        <fullName evidence="8">Putative 2-hydroxyacid dehydrogenase-like protein</fullName>
    </submittedName>
</protein>
<dbReference type="Gene3D" id="3.40.50.720">
    <property type="entry name" value="NAD(P)-binding Rossmann-like Domain"/>
    <property type="match status" value="2"/>
</dbReference>
<accession>A0A086SUY5</accession>
<dbReference type="STRING" id="857340.A0A086SUY5"/>
<dbReference type="PROSITE" id="PS00065">
    <property type="entry name" value="D_2_HYDROXYACID_DH_1"/>
    <property type="match status" value="1"/>
</dbReference>
<dbReference type="InterPro" id="IPR029752">
    <property type="entry name" value="D-isomer_DH_CS1"/>
</dbReference>
<dbReference type="Proteomes" id="UP000029964">
    <property type="component" value="Unassembled WGS sequence"/>
</dbReference>
<feature type="domain" description="D-isomer specific 2-hydroxyacid dehydrogenase NAD-binding" evidence="7">
    <location>
        <begin position="131"/>
        <end position="308"/>
    </location>
</feature>
<evidence type="ECO:0000259" key="6">
    <source>
        <dbReference type="Pfam" id="PF00389"/>
    </source>
</evidence>
<dbReference type="GO" id="GO:0016618">
    <property type="term" value="F:hydroxypyruvate reductase [NAD(P)H] activity"/>
    <property type="evidence" value="ECO:0007669"/>
    <property type="project" value="TreeGrafter"/>
</dbReference>
<dbReference type="SUPFAM" id="SSF51735">
    <property type="entry name" value="NAD(P)-binding Rossmann-fold domains"/>
    <property type="match status" value="1"/>
</dbReference>
<dbReference type="CDD" id="cd12168">
    <property type="entry name" value="Mand_dh_like"/>
    <property type="match status" value="1"/>
</dbReference>
<dbReference type="FunFam" id="3.40.50.720:FF:000203">
    <property type="entry name" value="D-3-phosphoglycerate dehydrogenase (SerA)"/>
    <property type="match status" value="1"/>
</dbReference>
<dbReference type="PANTHER" id="PTHR10996">
    <property type="entry name" value="2-HYDROXYACID DEHYDROGENASE-RELATED"/>
    <property type="match status" value="1"/>
</dbReference>
<dbReference type="HOGENOM" id="CLU_019796_1_2_1"/>
<dbReference type="OrthoDB" id="9991913at2759"/>
<dbReference type="GO" id="GO:0051287">
    <property type="term" value="F:NAD binding"/>
    <property type="evidence" value="ECO:0007669"/>
    <property type="project" value="InterPro"/>
</dbReference>
<dbReference type="GO" id="GO:0005829">
    <property type="term" value="C:cytosol"/>
    <property type="evidence" value="ECO:0007669"/>
    <property type="project" value="TreeGrafter"/>
</dbReference>